<keyword evidence="1 2" id="KW-0808">Transferase</keyword>
<protein>
    <submittedName>
        <fullName evidence="5">CDP-alcohol phosphatidyltransferase family protein</fullName>
        <ecNumber evidence="5">2.7.8.-</ecNumber>
    </submittedName>
</protein>
<feature type="transmembrane region" description="Helical" evidence="4">
    <location>
        <begin position="91"/>
        <end position="109"/>
    </location>
</feature>
<evidence type="ECO:0000313" key="6">
    <source>
        <dbReference type="Proteomes" id="UP001595892"/>
    </source>
</evidence>
<dbReference type="EC" id="2.7.8.-" evidence="5"/>
<keyword evidence="4" id="KW-1133">Transmembrane helix</keyword>
<dbReference type="PROSITE" id="PS00379">
    <property type="entry name" value="CDP_ALCOHOL_P_TRANSF"/>
    <property type="match status" value="1"/>
</dbReference>
<keyword evidence="4" id="KW-0812">Transmembrane</keyword>
<organism evidence="5 6">
    <name type="scientific">Coralloluteibacterium thermophilum</name>
    <dbReference type="NCBI Taxonomy" id="2707049"/>
    <lineage>
        <taxon>Bacteria</taxon>
        <taxon>Pseudomonadati</taxon>
        <taxon>Pseudomonadota</taxon>
        <taxon>Gammaproteobacteria</taxon>
        <taxon>Lysobacterales</taxon>
        <taxon>Lysobacteraceae</taxon>
        <taxon>Coralloluteibacterium</taxon>
    </lineage>
</organism>
<dbReference type="GO" id="GO:0016740">
    <property type="term" value="F:transferase activity"/>
    <property type="evidence" value="ECO:0007669"/>
    <property type="project" value="UniProtKB-KW"/>
</dbReference>
<feature type="transmembrane region" description="Helical" evidence="4">
    <location>
        <begin position="27"/>
        <end position="44"/>
    </location>
</feature>
<name>A0ABV9NPT3_9GAMM</name>
<dbReference type="InterPro" id="IPR048254">
    <property type="entry name" value="CDP_ALCOHOL_P_TRANSF_CS"/>
</dbReference>
<evidence type="ECO:0000256" key="1">
    <source>
        <dbReference type="ARBA" id="ARBA00022679"/>
    </source>
</evidence>
<comment type="similarity">
    <text evidence="2">Belongs to the CDP-alcohol phosphatidyltransferase class-I family.</text>
</comment>
<evidence type="ECO:0000256" key="2">
    <source>
        <dbReference type="RuleBase" id="RU003750"/>
    </source>
</evidence>
<dbReference type="InterPro" id="IPR000462">
    <property type="entry name" value="CDP-OH_P_trans"/>
</dbReference>
<dbReference type="Gene3D" id="1.20.120.1760">
    <property type="match status" value="1"/>
</dbReference>
<dbReference type="InterPro" id="IPR043130">
    <property type="entry name" value="CDP-OH_PTrfase_TM_dom"/>
</dbReference>
<accession>A0ABV9NPT3</accession>
<evidence type="ECO:0000313" key="5">
    <source>
        <dbReference type="EMBL" id="MFC4728583.1"/>
    </source>
</evidence>
<feature type="transmembrane region" description="Helical" evidence="4">
    <location>
        <begin position="50"/>
        <end position="71"/>
    </location>
</feature>
<dbReference type="RefSeq" id="WP_377004612.1">
    <property type="nucleotide sequence ID" value="NZ_JBHSGG010000029.1"/>
</dbReference>
<keyword evidence="4" id="KW-0472">Membrane</keyword>
<dbReference type="Pfam" id="PF01066">
    <property type="entry name" value="CDP-OH_P_transf"/>
    <property type="match status" value="1"/>
</dbReference>
<evidence type="ECO:0000256" key="3">
    <source>
        <dbReference type="SAM" id="MobiDB-lite"/>
    </source>
</evidence>
<comment type="caution">
    <text evidence="5">The sequence shown here is derived from an EMBL/GenBank/DDBJ whole genome shotgun (WGS) entry which is preliminary data.</text>
</comment>
<reference evidence="6" key="1">
    <citation type="journal article" date="2019" name="Int. J. Syst. Evol. Microbiol.">
        <title>The Global Catalogue of Microorganisms (GCM) 10K type strain sequencing project: providing services to taxonomists for standard genome sequencing and annotation.</title>
        <authorList>
            <consortium name="The Broad Institute Genomics Platform"/>
            <consortium name="The Broad Institute Genome Sequencing Center for Infectious Disease"/>
            <person name="Wu L."/>
            <person name="Ma J."/>
        </authorList>
    </citation>
    <scope>NUCLEOTIDE SEQUENCE [LARGE SCALE GENOMIC DNA]</scope>
    <source>
        <strain evidence="6">CGMCC 1.13574</strain>
    </source>
</reference>
<sequence>MAARPEPLRSRCPTDAARPGRLPRGTLPALAGGLLLAAAAAVLLRDLFGLGAAVVAVAVVVHLAGAAAVLVGARRAHPPARFGTGNHVTTVRLAVAAAFAGLAVDAARLPADAPALWLPVALALAALALDGVDGRLARRAGTASAFGERYDLEVDAFLILVLALIVWQLGKAGPWVLAIGAMRYAFVLAGRCLPWLRAPLPPSRRRKAWCVVQVSVLCALLSPWFVPPWSPALALVALAGLTGSFAADLRWLSRRRRLTAGAARAAGRAGHRRG</sequence>
<feature type="region of interest" description="Disordered" evidence="3">
    <location>
        <begin position="1"/>
        <end position="20"/>
    </location>
</feature>
<dbReference type="Proteomes" id="UP001595892">
    <property type="component" value="Unassembled WGS sequence"/>
</dbReference>
<keyword evidence="6" id="KW-1185">Reference proteome</keyword>
<dbReference type="EMBL" id="JBHSGG010000029">
    <property type="protein sequence ID" value="MFC4728583.1"/>
    <property type="molecule type" value="Genomic_DNA"/>
</dbReference>
<gene>
    <name evidence="5" type="ORF">ACFO3Q_10425</name>
</gene>
<proteinExistence type="inferred from homology"/>
<feature type="transmembrane region" description="Helical" evidence="4">
    <location>
        <begin position="152"/>
        <end position="169"/>
    </location>
</feature>
<feature type="transmembrane region" description="Helical" evidence="4">
    <location>
        <begin position="232"/>
        <end position="252"/>
    </location>
</feature>
<feature type="transmembrane region" description="Helical" evidence="4">
    <location>
        <begin position="115"/>
        <end position="132"/>
    </location>
</feature>
<evidence type="ECO:0000256" key="4">
    <source>
        <dbReference type="SAM" id="Phobius"/>
    </source>
</evidence>